<dbReference type="InterPro" id="IPR052393">
    <property type="entry name" value="Cadmium-induced_rsp"/>
</dbReference>
<dbReference type="InterPro" id="IPR049789">
    <property type="entry name" value="ArsI/CadI-like"/>
</dbReference>
<name>A0A4Y9VRI2_9PROT</name>
<evidence type="ECO:0000313" key="3">
    <source>
        <dbReference type="Proteomes" id="UP000297706"/>
    </source>
</evidence>
<dbReference type="Proteomes" id="UP000297706">
    <property type="component" value="Unassembled WGS sequence"/>
</dbReference>
<dbReference type="PANTHER" id="PTHR41294">
    <property type="entry name" value="CADMIUM-INDUCED PROTEIN CADI"/>
    <property type="match status" value="1"/>
</dbReference>
<sequence>MKRMHLHVSVDDLNKSINFYNTLFGEKPTVVKPDYAKWMLEDPLVNFAISQRGAKVGLDHVGIQVDSDDALSEMKARFDSAELGVLTQENTTCCYAKSDKHWVQDPSGIAWETYHTLDSAPTFSASVLNDADSHAASACCAPPMQQVQFLSRRNKSQ</sequence>
<evidence type="ECO:0000259" key="1">
    <source>
        <dbReference type="PROSITE" id="PS51819"/>
    </source>
</evidence>
<gene>
    <name evidence="2" type="ORF">C3Y98_06420</name>
</gene>
<reference evidence="2 3" key="1">
    <citation type="submission" date="2018-02" db="EMBL/GenBank/DDBJ databases">
        <title>A novel lanthanide dependent methylotroph, Methylotenera sp. La3113.</title>
        <authorList>
            <person name="Lv H."/>
            <person name="Tani A."/>
        </authorList>
    </citation>
    <scope>NUCLEOTIDE SEQUENCE [LARGE SCALE GENOMIC DNA]</scope>
    <source>
        <strain evidence="2 3">La3113</strain>
    </source>
</reference>
<accession>A0A4Y9VRI2</accession>
<dbReference type="InterPro" id="IPR029068">
    <property type="entry name" value="Glyas_Bleomycin-R_OHBP_Dase"/>
</dbReference>
<dbReference type="NCBIfam" id="NF041414">
    <property type="entry name" value="ArsI_CadI_VOC"/>
    <property type="match status" value="1"/>
</dbReference>
<dbReference type="PROSITE" id="PS51819">
    <property type="entry name" value="VOC"/>
    <property type="match status" value="1"/>
</dbReference>
<dbReference type="GO" id="GO:0051213">
    <property type="term" value="F:dioxygenase activity"/>
    <property type="evidence" value="ECO:0007669"/>
    <property type="project" value="UniProtKB-KW"/>
</dbReference>
<feature type="domain" description="VOC" evidence="1">
    <location>
        <begin position="2"/>
        <end position="116"/>
    </location>
</feature>
<keyword evidence="2" id="KW-0223">Dioxygenase</keyword>
<dbReference type="Pfam" id="PF00903">
    <property type="entry name" value="Glyoxalase"/>
    <property type="match status" value="1"/>
</dbReference>
<dbReference type="AlphaFoldDB" id="A0A4Y9VRI2"/>
<dbReference type="EMBL" id="PQVH01000008">
    <property type="protein sequence ID" value="TFW71716.1"/>
    <property type="molecule type" value="Genomic_DNA"/>
</dbReference>
<dbReference type="Gene3D" id="3.10.180.10">
    <property type="entry name" value="2,3-Dihydroxybiphenyl 1,2-Dioxygenase, domain 1"/>
    <property type="match status" value="1"/>
</dbReference>
<protein>
    <submittedName>
        <fullName evidence="2">Glyoxalase/bleomycin resistance/dioxygenase family protein</fullName>
    </submittedName>
</protein>
<keyword evidence="2" id="KW-0560">Oxidoreductase</keyword>
<dbReference type="OrthoDB" id="9789608at2"/>
<dbReference type="GO" id="GO:0046686">
    <property type="term" value="P:response to cadmium ion"/>
    <property type="evidence" value="ECO:0007669"/>
    <property type="project" value="TreeGrafter"/>
</dbReference>
<comment type="caution">
    <text evidence="2">The sequence shown here is derived from an EMBL/GenBank/DDBJ whole genome shotgun (WGS) entry which is preliminary data.</text>
</comment>
<dbReference type="PANTHER" id="PTHR41294:SF1">
    <property type="entry name" value="CADMIUM-INDUCED PROTEIN CADI"/>
    <property type="match status" value="1"/>
</dbReference>
<dbReference type="RefSeq" id="WP_135277350.1">
    <property type="nucleotide sequence ID" value="NZ_PQVH01000008.1"/>
</dbReference>
<dbReference type="InterPro" id="IPR037523">
    <property type="entry name" value="VOC_core"/>
</dbReference>
<organism evidence="2 3">
    <name type="scientific">Methylotenera oryzisoli</name>
    <dbReference type="NCBI Taxonomy" id="2080758"/>
    <lineage>
        <taxon>Bacteria</taxon>
        <taxon>Pseudomonadati</taxon>
        <taxon>Pseudomonadota</taxon>
        <taxon>Betaproteobacteria</taxon>
        <taxon>Nitrosomonadales</taxon>
        <taxon>Methylophilaceae</taxon>
        <taxon>Methylotenera</taxon>
    </lineage>
</organism>
<keyword evidence="3" id="KW-1185">Reference proteome</keyword>
<evidence type="ECO:0000313" key="2">
    <source>
        <dbReference type="EMBL" id="TFW71716.1"/>
    </source>
</evidence>
<proteinExistence type="predicted"/>
<dbReference type="InterPro" id="IPR004360">
    <property type="entry name" value="Glyas_Fos-R_dOase_dom"/>
</dbReference>
<dbReference type="SUPFAM" id="SSF54593">
    <property type="entry name" value="Glyoxalase/Bleomycin resistance protein/Dihydroxybiphenyl dioxygenase"/>
    <property type="match status" value="1"/>
</dbReference>